<feature type="domain" description="PDZ" evidence="7">
    <location>
        <begin position="104"/>
        <end position="174"/>
    </location>
</feature>
<dbReference type="Gene3D" id="3.90.226.10">
    <property type="entry name" value="2-enoyl-CoA Hydratase, Chain A, domain 1"/>
    <property type="match status" value="1"/>
</dbReference>
<dbReference type="InterPro" id="IPR001478">
    <property type="entry name" value="PDZ"/>
</dbReference>
<evidence type="ECO:0000313" key="8">
    <source>
        <dbReference type="EMBL" id="QNM05116.1"/>
    </source>
</evidence>
<evidence type="ECO:0000256" key="5">
    <source>
        <dbReference type="RuleBase" id="RU004404"/>
    </source>
</evidence>
<comment type="similarity">
    <text evidence="1 5">Belongs to the peptidase S41A family.</text>
</comment>
<evidence type="ECO:0000313" key="9">
    <source>
        <dbReference type="Proteomes" id="UP000515823"/>
    </source>
</evidence>
<reference evidence="8 9" key="1">
    <citation type="submission" date="2020-08" db="EMBL/GenBank/DDBJ databases">
        <authorList>
            <person name="Liu C."/>
            <person name="Sun Q."/>
        </authorList>
    </citation>
    <scope>NUCLEOTIDE SEQUENCE [LARGE SCALE GENOMIC DNA]</scope>
    <source>
        <strain evidence="8 9">NSJ-38</strain>
    </source>
</reference>
<keyword evidence="4 5" id="KW-0720">Serine protease</keyword>
<dbReference type="SUPFAM" id="SSF50156">
    <property type="entry name" value="PDZ domain-like"/>
    <property type="match status" value="1"/>
</dbReference>
<dbReference type="InterPro" id="IPR029045">
    <property type="entry name" value="ClpP/crotonase-like_dom_sf"/>
</dbReference>
<sequence length="400" mass="43448">MERRDNRFLKGLLTGVLCSLIVVAAATWGLYSMLETRNREDAAKSEEIGLNYQEIDKKLSLLKGKIDQGFLFDVDEDAMTEGIYKGYISSLGDPYTVYYTEEEYNKLLESSSGQYKGIGVQISQNVKTNLITVIRVFRGSGAEEAGMQPGDILYKVDGVDITQEDINNVVSSIRGGDGTTVNIEVYRESAADYVSMDVVRREVSMDTVDWKMLDGGIGYIQITEFDGVTYAQFSQALEELEGQGMKGLVLDLRDNPGGLLDSVIEIADDLLPAGTIVSTKDKNGEGSTFESDADMKYDGPIAVLVNGNSASASEVLTGAIKDFQKGTIVGTTTYGKGIVQNIVALGDGTAMKMTVSNYYSPNGTNIHKVGIEPDVVIEAEKGENDNQLDKAVEIIKGKMQ</sequence>
<dbReference type="NCBIfam" id="TIGR00225">
    <property type="entry name" value="prc"/>
    <property type="match status" value="1"/>
</dbReference>
<evidence type="ECO:0000256" key="2">
    <source>
        <dbReference type="ARBA" id="ARBA00022670"/>
    </source>
</evidence>
<dbReference type="RefSeq" id="WP_249301920.1">
    <property type="nucleotide sequence ID" value="NZ_CP060634.1"/>
</dbReference>
<evidence type="ECO:0000259" key="7">
    <source>
        <dbReference type="PROSITE" id="PS50106"/>
    </source>
</evidence>
<dbReference type="GO" id="GO:0007165">
    <property type="term" value="P:signal transduction"/>
    <property type="evidence" value="ECO:0007669"/>
    <property type="project" value="TreeGrafter"/>
</dbReference>
<dbReference type="InterPro" id="IPR036034">
    <property type="entry name" value="PDZ_sf"/>
</dbReference>
<dbReference type="Gene3D" id="2.30.42.10">
    <property type="match status" value="1"/>
</dbReference>
<dbReference type="EMBL" id="CP060634">
    <property type="protein sequence ID" value="QNM05116.1"/>
    <property type="molecule type" value="Genomic_DNA"/>
</dbReference>
<dbReference type="Pfam" id="PF22694">
    <property type="entry name" value="CtpB_N-like"/>
    <property type="match status" value="1"/>
</dbReference>
<dbReference type="CDD" id="cd07560">
    <property type="entry name" value="Peptidase_S41_CPP"/>
    <property type="match status" value="1"/>
</dbReference>
<evidence type="ECO:0000256" key="6">
    <source>
        <dbReference type="SAM" id="Phobius"/>
    </source>
</evidence>
<evidence type="ECO:0000256" key="1">
    <source>
        <dbReference type="ARBA" id="ARBA00009179"/>
    </source>
</evidence>
<dbReference type="GO" id="GO:0030288">
    <property type="term" value="C:outer membrane-bounded periplasmic space"/>
    <property type="evidence" value="ECO:0007669"/>
    <property type="project" value="TreeGrafter"/>
</dbReference>
<dbReference type="SMART" id="SM00228">
    <property type="entry name" value="PDZ"/>
    <property type="match status" value="1"/>
</dbReference>
<dbReference type="AlphaFoldDB" id="A0A7G9G2T4"/>
<protein>
    <submittedName>
        <fullName evidence="8">S41 family peptidase</fullName>
    </submittedName>
</protein>
<dbReference type="CDD" id="cd06782">
    <property type="entry name" value="cpPDZ_CPP-like"/>
    <property type="match status" value="1"/>
</dbReference>
<dbReference type="InterPro" id="IPR005151">
    <property type="entry name" value="Tail-specific_protease"/>
</dbReference>
<evidence type="ECO:0000256" key="4">
    <source>
        <dbReference type="ARBA" id="ARBA00022825"/>
    </source>
</evidence>
<keyword evidence="2 5" id="KW-0645">Protease</keyword>
<proteinExistence type="inferred from homology"/>
<dbReference type="PANTHER" id="PTHR32060">
    <property type="entry name" value="TAIL-SPECIFIC PROTEASE"/>
    <property type="match status" value="1"/>
</dbReference>
<dbReference type="InterPro" id="IPR041489">
    <property type="entry name" value="PDZ_6"/>
</dbReference>
<dbReference type="GO" id="GO:0004175">
    <property type="term" value="F:endopeptidase activity"/>
    <property type="evidence" value="ECO:0007669"/>
    <property type="project" value="TreeGrafter"/>
</dbReference>
<organism evidence="8 9">
    <name type="scientific">Qiania dongpingensis</name>
    <dbReference type="NCBI Taxonomy" id="2763669"/>
    <lineage>
        <taxon>Bacteria</taxon>
        <taxon>Bacillati</taxon>
        <taxon>Bacillota</taxon>
        <taxon>Clostridia</taxon>
        <taxon>Lachnospirales</taxon>
        <taxon>Lachnospiraceae</taxon>
        <taxon>Qiania</taxon>
    </lineage>
</organism>
<dbReference type="InterPro" id="IPR055210">
    <property type="entry name" value="CtpA/B_N"/>
</dbReference>
<dbReference type="Pfam" id="PF17820">
    <property type="entry name" value="PDZ_6"/>
    <property type="match status" value="1"/>
</dbReference>
<dbReference type="GO" id="GO:0006508">
    <property type="term" value="P:proteolysis"/>
    <property type="evidence" value="ECO:0007669"/>
    <property type="project" value="UniProtKB-KW"/>
</dbReference>
<keyword evidence="6" id="KW-0812">Transmembrane</keyword>
<dbReference type="InterPro" id="IPR004447">
    <property type="entry name" value="Peptidase_S41A"/>
</dbReference>
<keyword evidence="6" id="KW-0472">Membrane</keyword>
<dbReference type="Proteomes" id="UP000515823">
    <property type="component" value="Chromosome"/>
</dbReference>
<keyword evidence="6" id="KW-1133">Transmembrane helix</keyword>
<feature type="transmembrane region" description="Helical" evidence="6">
    <location>
        <begin position="12"/>
        <end position="31"/>
    </location>
</feature>
<keyword evidence="3 5" id="KW-0378">Hydrolase</keyword>
<dbReference type="GO" id="GO:0008236">
    <property type="term" value="F:serine-type peptidase activity"/>
    <property type="evidence" value="ECO:0007669"/>
    <property type="project" value="UniProtKB-KW"/>
</dbReference>
<gene>
    <name evidence="8" type="ORF">H9Q78_11770</name>
</gene>
<dbReference type="SUPFAM" id="SSF52096">
    <property type="entry name" value="ClpP/crotonase"/>
    <property type="match status" value="1"/>
</dbReference>
<dbReference type="PROSITE" id="PS50106">
    <property type="entry name" value="PDZ"/>
    <property type="match status" value="1"/>
</dbReference>
<dbReference type="KEGG" id="qdo:H9Q78_11770"/>
<dbReference type="Pfam" id="PF03572">
    <property type="entry name" value="Peptidase_S41"/>
    <property type="match status" value="1"/>
</dbReference>
<dbReference type="Gene3D" id="3.30.750.44">
    <property type="match status" value="1"/>
</dbReference>
<dbReference type="PANTHER" id="PTHR32060:SF30">
    <property type="entry name" value="CARBOXY-TERMINAL PROCESSING PROTEASE CTPA"/>
    <property type="match status" value="1"/>
</dbReference>
<accession>A0A7G9G2T4</accession>
<dbReference type="SMART" id="SM00245">
    <property type="entry name" value="TSPc"/>
    <property type="match status" value="1"/>
</dbReference>
<evidence type="ECO:0000256" key="3">
    <source>
        <dbReference type="ARBA" id="ARBA00022801"/>
    </source>
</evidence>
<name>A0A7G9G2T4_9FIRM</name>
<keyword evidence="9" id="KW-1185">Reference proteome</keyword>